<dbReference type="GO" id="GO:0005840">
    <property type="term" value="C:ribosome"/>
    <property type="evidence" value="ECO:0007669"/>
    <property type="project" value="UniProtKB-KW"/>
</dbReference>
<dbReference type="InterPro" id="IPR004038">
    <property type="entry name" value="Ribosomal_eL8/eL30/eS12/Gad45"/>
</dbReference>
<dbReference type="Proteomes" id="UP001597120">
    <property type="component" value="Unassembled WGS sequence"/>
</dbReference>
<dbReference type="PANTHER" id="PTHR11449">
    <property type="entry name" value="RIBOSOMAL PROTEIN L30"/>
    <property type="match status" value="1"/>
</dbReference>
<comment type="caution">
    <text evidence="4">The sequence shown here is derived from an EMBL/GenBank/DDBJ whole genome shotgun (WGS) entry which is preliminary data.</text>
</comment>
<dbReference type="RefSeq" id="WP_144933089.1">
    <property type="nucleotide sequence ID" value="NZ_JBHTIU010000027.1"/>
</dbReference>
<organism evidence="4 5">
    <name type="scientific">Paenibacillus residui</name>
    <dbReference type="NCBI Taxonomy" id="629724"/>
    <lineage>
        <taxon>Bacteria</taxon>
        <taxon>Bacillati</taxon>
        <taxon>Bacillota</taxon>
        <taxon>Bacilli</taxon>
        <taxon>Bacillales</taxon>
        <taxon>Paenibacillaceae</taxon>
        <taxon>Paenibacillus</taxon>
    </lineage>
</organism>
<dbReference type="Gene3D" id="3.30.1330.30">
    <property type="match status" value="1"/>
</dbReference>
<protein>
    <submittedName>
        <fullName evidence="4">L7Ae/L30e/S12e/Gadd45 family ribosomal protein</fullName>
    </submittedName>
</protein>
<sequence length="106" mass="11279">MNSNKLLSGLGLAMRAGKLVTGDEGVLDAIRTGKAKLVLLAVDASENTSKKFRDKCLTYQVPLIEYGTREQLGSSVGKAERVIMAVTDPGFAQVIARAKANLAEVE</sequence>
<dbReference type="EMBL" id="JBHTIU010000027">
    <property type="protein sequence ID" value="MFD0869147.1"/>
    <property type="molecule type" value="Genomic_DNA"/>
</dbReference>
<dbReference type="Pfam" id="PF01248">
    <property type="entry name" value="Ribosomal_L7Ae"/>
    <property type="match status" value="1"/>
</dbReference>
<evidence type="ECO:0000256" key="2">
    <source>
        <dbReference type="ARBA" id="ARBA00023274"/>
    </source>
</evidence>
<gene>
    <name evidence="4" type="ORF">ACFQ03_08285</name>
</gene>
<dbReference type="SUPFAM" id="SSF55315">
    <property type="entry name" value="L30e-like"/>
    <property type="match status" value="1"/>
</dbReference>
<dbReference type="InterPro" id="IPR039109">
    <property type="entry name" value="Ribosomal_eL30-like"/>
</dbReference>
<proteinExistence type="predicted"/>
<evidence type="ECO:0000313" key="5">
    <source>
        <dbReference type="Proteomes" id="UP001597120"/>
    </source>
</evidence>
<name>A0ABW3D9L4_9BACL</name>
<evidence type="ECO:0000256" key="1">
    <source>
        <dbReference type="ARBA" id="ARBA00022980"/>
    </source>
</evidence>
<reference evidence="5" key="1">
    <citation type="journal article" date="2019" name="Int. J. Syst. Evol. Microbiol.">
        <title>The Global Catalogue of Microorganisms (GCM) 10K type strain sequencing project: providing services to taxonomists for standard genome sequencing and annotation.</title>
        <authorList>
            <consortium name="The Broad Institute Genomics Platform"/>
            <consortium name="The Broad Institute Genome Sequencing Center for Infectious Disease"/>
            <person name="Wu L."/>
            <person name="Ma J."/>
        </authorList>
    </citation>
    <scope>NUCLEOTIDE SEQUENCE [LARGE SCALE GENOMIC DNA]</scope>
    <source>
        <strain evidence="5">CCUG 57263</strain>
    </source>
</reference>
<keyword evidence="1 4" id="KW-0689">Ribosomal protein</keyword>
<keyword evidence="5" id="KW-1185">Reference proteome</keyword>
<evidence type="ECO:0000259" key="3">
    <source>
        <dbReference type="Pfam" id="PF01248"/>
    </source>
</evidence>
<dbReference type="InterPro" id="IPR029064">
    <property type="entry name" value="Ribosomal_eL30-like_sf"/>
</dbReference>
<accession>A0ABW3D9L4</accession>
<feature type="domain" description="Ribosomal protein eL8/eL30/eS12/Gadd45" evidence="3">
    <location>
        <begin position="6"/>
        <end position="94"/>
    </location>
</feature>
<evidence type="ECO:0000313" key="4">
    <source>
        <dbReference type="EMBL" id="MFD0869147.1"/>
    </source>
</evidence>
<keyword evidence="2" id="KW-0687">Ribonucleoprotein</keyword>